<reference evidence="1 2" key="1">
    <citation type="submission" date="2019-04" db="EMBL/GenBank/DDBJ databases">
        <title>Sulfurimonas crateris sp. nov. a facultative anaerobic sulfur-oxidizing chemolithautotrophic bacterium isolated from a terrestrial mud vulcano.</title>
        <authorList>
            <person name="Ratnikova N.M."/>
            <person name="Slobodkin A.I."/>
            <person name="Merkel A.Y."/>
            <person name="Novikov A."/>
            <person name="Bonch-Osmolovskaya E.A."/>
            <person name="Slobodkina G.B."/>
        </authorList>
    </citation>
    <scope>NUCLEOTIDE SEQUENCE [LARGE SCALE GENOMIC DNA]</scope>
    <source>
        <strain evidence="1 2">SN118</strain>
    </source>
</reference>
<name>A0A4V5TLQ4_9BACT</name>
<accession>A0A4V5TLQ4</accession>
<dbReference type="AlphaFoldDB" id="A0A4V5TLQ4"/>
<keyword evidence="2" id="KW-1185">Reference proteome</keyword>
<protein>
    <submittedName>
        <fullName evidence="1">Uncharacterized protein</fullName>
    </submittedName>
</protein>
<evidence type="ECO:0000313" key="2">
    <source>
        <dbReference type="Proteomes" id="UP000309561"/>
    </source>
</evidence>
<dbReference type="EMBL" id="SZPX01000007">
    <property type="protein sequence ID" value="TKI68643.1"/>
    <property type="molecule type" value="Genomic_DNA"/>
</dbReference>
<sequence length="148" mass="17728">MHEPYFKNIQKDILSFKEYLEKHNMTIDKTNKMFLDLILDILEYFGTENPDKLDELCEYNILTMRKEFENVIYKTSVSEKVEAILLTFFLRIAKEMDVKYKKIENESLSKLYSLINSKDYKLPSYIKSQKVFALDAMPENIRRMLSLK</sequence>
<dbReference type="Proteomes" id="UP000309561">
    <property type="component" value="Unassembled WGS sequence"/>
</dbReference>
<proteinExistence type="predicted"/>
<comment type="caution">
    <text evidence="1">The sequence shown here is derived from an EMBL/GenBank/DDBJ whole genome shotgun (WGS) entry which is preliminary data.</text>
</comment>
<evidence type="ECO:0000313" key="1">
    <source>
        <dbReference type="EMBL" id="TKI68643.1"/>
    </source>
</evidence>
<dbReference type="RefSeq" id="WP_137014661.1">
    <property type="nucleotide sequence ID" value="NZ_SZPX01000007.1"/>
</dbReference>
<gene>
    <name evidence="1" type="ORF">FCU45_09470</name>
</gene>
<dbReference type="OrthoDB" id="9838140at2"/>
<organism evidence="1 2">
    <name type="scientific">Sulfurimonas crateris</name>
    <dbReference type="NCBI Taxonomy" id="2574727"/>
    <lineage>
        <taxon>Bacteria</taxon>
        <taxon>Pseudomonadati</taxon>
        <taxon>Campylobacterota</taxon>
        <taxon>Epsilonproteobacteria</taxon>
        <taxon>Campylobacterales</taxon>
        <taxon>Sulfurimonadaceae</taxon>
        <taxon>Sulfurimonas</taxon>
    </lineage>
</organism>